<dbReference type="Gene3D" id="3.30.160.20">
    <property type="match status" value="1"/>
</dbReference>
<evidence type="ECO:0000256" key="5">
    <source>
        <dbReference type="ARBA" id="ARBA00022801"/>
    </source>
</evidence>
<dbReference type="InterPro" id="IPR013810">
    <property type="entry name" value="Ribosomal_uS5_N"/>
</dbReference>
<proteinExistence type="inferred from homology"/>
<comment type="subunit">
    <text evidence="7">Homodimer. Homotetramer.</text>
</comment>
<evidence type="ECO:0000256" key="3">
    <source>
        <dbReference type="ARBA" id="ARBA00009921"/>
    </source>
</evidence>
<evidence type="ECO:0000256" key="10">
    <source>
        <dbReference type="ARBA" id="ARBA00079509"/>
    </source>
</evidence>
<evidence type="ECO:0000256" key="13">
    <source>
        <dbReference type="SAM" id="Phobius"/>
    </source>
</evidence>
<accession>A0A8J6FZ76</accession>
<keyword evidence="13" id="KW-0472">Membrane</keyword>
<dbReference type="SMART" id="SM00479">
    <property type="entry name" value="EXOIII"/>
    <property type="match status" value="1"/>
</dbReference>
<reference evidence="15" key="1">
    <citation type="submission" date="2020-03" db="EMBL/GenBank/DDBJ databases">
        <title>Studies in the Genomics of Life Span.</title>
        <authorList>
            <person name="Glass D."/>
        </authorList>
    </citation>
    <scope>NUCLEOTIDE SEQUENCE</scope>
    <source>
        <strain evidence="15">LTLLF</strain>
        <tissue evidence="15">Muscle</tissue>
    </source>
</reference>
<keyword evidence="4" id="KW-0540">Nuclease</keyword>
<evidence type="ECO:0000256" key="1">
    <source>
        <dbReference type="ARBA" id="ARBA00004569"/>
    </source>
</evidence>
<dbReference type="HAMAP" id="MF_00045">
    <property type="entry name" value="Oligoribonuclease"/>
    <property type="match status" value="1"/>
</dbReference>
<keyword evidence="6" id="KW-0269">Exonuclease</keyword>
<evidence type="ECO:0000256" key="2">
    <source>
        <dbReference type="ARBA" id="ARBA00005431"/>
    </source>
</evidence>
<dbReference type="InterPro" id="IPR012337">
    <property type="entry name" value="RNaseH-like_sf"/>
</dbReference>
<dbReference type="SUPFAM" id="SSF54211">
    <property type="entry name" value="Ribosomal protein S5 domain 2-like"/>
    <property type="match status" value="1"/>
</dbReference>
<dbReference type="InterPro" id="IPR057106">
    <property type="entry name" value="NXPE4_C"/>
</dbReference>
<dbReference type="SUPFAM" id="SSF54768">
    <property type="entry name" value="dsRNA-binding domain-like"/>
    <property type="match status" value="1"/>
</dbReference>
<dbReference type="GO" id="GO:0005758">
    <property type="term" value="C:mitochondrial intermembrane space"/>
    <property type="evidence" value="ECO:0007669"/>
    <property type="project" value="UniProtKB-SubCell"/>
</dbReference>
<keyword evidence="12" id="KW-0689">Ribosomal protein</keyword>
<dbReference type="PROSITE" id="PS50881">
    <property type="entry name" value="S5_DSRBD"/>
    <property type="match status" value="1"/>
</dbReference>
<dbReference type="GO" id="GO:0003723">
    <property type="term" value="F:RNA binding"/>
    <property type="evidence" value="ECO:0007669"/>
    <property type="project" value="InterPro"/>
</dbReference>
<dbReference type="Pfam" id="PF06312">
    <property type="entry name" value="Neurexophilin"/>
    <property type="match status" value="1"/>
</dbReference>
<dbReference type="EMBL" id="JAATJU010027200">
    <property type="protein sequence ID" value="KAH0500702.1"/>
    <property type="molecule type" value="Genomic_DNA"/>
</dbReference>
<comment type="subcellular location">
    <subcellularLocation>
        <location evidence="1">Mitochondrion intermembrane space</location>
    </subcellularLocation>
</comment>
<dbReference type="GO" id="GO:0005840">
    <property type="term" value="C:ribosome"/>
    <property type="evidence" value="ECO:0007669"/>
    <property type="project" value="UniProtKB-KW"/>
</dbReference>
<dbReference type="GO" id="GO:1990904">
    <property type="term" value="C:ribonucleoprotein complex"/>
    <property type="evidence" value="ECO:0007669"/>
    <property type="project" value="UniProtKB-UniRule"/>
</dbReference>
<name>A0A8J6FZ76_MICOH</name>
<dbReference type="GO" id="GO:0006412">
    <property type="term" value="P:translation"/>
    <property type="evidence" value="ECO:0007669"/>
    <property type="project" value="InterPro"/>
</dbReference>
<dbReference type="FunFam" id="3.30.420.10:FF:000003">
    <property type="entry name" value="Oligoribonuclease"/>
    <property type="match status" value="1"/>
</dbReference>
<evidence type="ECO:0000313" key="15">
    <source>
        <dbReference type="EMBL" id="KAH0500702.1"/>
    </source>
</evidence>
<dbReference type="PANTHER" id="PTHR16165:SF10">
    <property type="entry name" value="NXPE FAMILY MEMBER 2"/>
    <property type="match status" value="1"/>
</dbReference>
<evidence type="ECO:0000256" key="7">
    <source>
        <dbReference type="ARBA" id="ARBA00046824"/>
    </source>
</evidence>
<evidence type="ECO:0000313" key="16">
    <source>
        <dbReference type="Proteomes" id="UP000710432"/>
    </source>
</evidence>
<evidence type="ECO:0000256" key="12">
    <source>
        <dbReference type="PROSITE-ProRule" id="PRU00268"/>
    </source>
</evidence>
<dbReference type="Pfam" id="PF00929">
    <property type="entry name" value="RNase_T"/>
    <property type="match status" value="1"/>
</dbReference>
<dbReference type="GO" id="GO:0003735">
    <property type="term" value="F:structural constituent of ribosome"/>
    <property type="evidence" value="ECO:0007669"/>
    <property type="project" value="UniProtKB-UniRule"/>
</dbReference>
<evidence type="ECO:0000259" key="14">
    <source>
        <dbReference type="PROSITE" id="PS50881"/>
    </source>
</evidence>
<comment type="caution">
    <text evidence="15">The sequence shown here is derived from an EMBL/GenBank/DDBJ whole genome shotgun (WGS) entry which is preliminary data.</text>
</comment>
<dbReference type="InterPro" id="IPR013520">
    <property type="entry name" value="Ribonucl_H"/>
</dbReference>
<dbReference type="PANTHER" id="PTHR16165">
    <property type="entry name" value="NXPE FAMILY MEMBER"/>
    <property type="match status" value="1"/>
</dbReference>
<dbReference type="Gene3D" id="3.30.420.10">
    <property type="entry name" value="Ribonuclease H-like superfamily/Ribonuclease H"/>
    <property type="match status" value="1"/>
</dbReference>
<dbReference type="Pfam" id="PF24536">
    <property type="entry name" value="NXPE4_C"/>
    <property type="match status" value="1"/>
</dbReference>
<sequence length="850" mass="96228">MLGVSLGSRLLRGVGGRHGQFEARGVSEGGAAMAAGESMAQRMVWVDLEMTGLDIEKDQIIEMACLITDSDLNILAEGPNLIIKQPDELLDSMSDWCKEHHGKSGLTKAVKESTITLQQAEYEFLSFVRQQTPPGLCPLAGNSVHADKKFLDKYMPQFMKHLHYRIIDVSTVKELCRRWYPEDYEFAPKKAASHRALDDISESIKELQFYRNNIFKRKTDEKKRKIIENGENEKTDLSTNLAVNHVPEIFLFVPLPVVMAVAHRATLLHTQTLLPLFPNASARKLLLLVLFIFVFWVVFMASKDHTEFLFHFNNPITLRRWHIFKGFFPPEGLQNASTSSAEAELMVLEILEKLNQQIPPRPFTDLSTTTSAKESTVTIFNPQDTYSVGDQLDVLLVAKDYSGRRKEYGGDFLRARIFSPALKAGASGKVTDFNNGTYLVSFTLFWEGPVSLSILLMHPSEGVSALWRARNQGYDRIIFTGQFLNGTAPVFTKCGLTLNTNAEQCQYLDARDHEAFYCLKPPHVPCEALTHMKTNNNNVSYLSLQEQFLFRRVNMAVEMVKSLSVTVLPGNNTLTFFDHHGTGMFQTHVLLDVKRHILVQWKKHGHPFVTKKLFSVKDDNYIPREIDQVAGDSRTAIVITFGQHFRPFPINIFIRRAINIRKAIERLFLRSPETKVIIKTENIREVNENAEIFSDFHGNIQNLILRNIFRDLNVGIIDAWDMTIAYHSEDVHPSTSVVESQESEIIDVFLGASPKDELLKIMSVQKQADQRARFKAFVANGNYNGHIGLGVKCSKEKLLLLAGIDDCYTPARGCTATLDNFAKASFDAVFKTYSYLTPKICKETVFSKSH</sequence>
<keyword evidence="5" id="KW-0378">Hydrolase</keyword>
<dbReference type="SUPFAM" id="SSF53098">
    <property type="entry name" value="Ribonuclease H-like"/>
    <property type="match status" value="1"/>
</dbReference>
<protein>
    <recommendedName>
        <fullName evidence="9">Oligoribonuclease, mitochondrial</fullName>
    </recommendedName>
    <alternativeName>
        <fullName evidence="10">RNA exonuclease 2 homolog</fullName>
    </alternativeName>
    <alternativeName>
        <fullName evidence="11">Small fragment nuclease</fullName>
    </alternativeName>
</protein>
<comment type="function">
    <text evidence="8">3'-to-5'exoribonuclease that preferentially degrades DNA and RNA oligonucleotides composed of only two nucleotides. Binds and degrades longer oligonucleotides with a lower affinity. Plays dual roles in mitochondria, scavenging nanoRNAs (small RNA oligonucleotides of &lt;5 nucleotides) that are produced by the degradosome and clearing short RNAs that are generated by RNA processing. Essential for correct initiation of mitochondrial transcription, degrading mitochondrial RNA dinucleotides to prevent RNA-primed transcription at non-canonical sites in the mitochondrial genome. Essential for embryonic development.</text>
</comment>
<gene>
    <name evidence="15" type="ORF">LTLLF_200105</name>
</gene>
<evidence type="ECO:0000256" key="9">
    <source>
        <dbReference type="ARBA" id="ARBA00068437"/>
    </source>
</evidence>
<keyword evidence="13" id="KW-0812">Transmembrane</keyword>
<dbReference type="NCBIfam" id="NF003765">
    <property type="entry name" value="PRK05359.1"/>
    <property type="match status" value="1"/>
</dbReference>
<dbReference type="Proteomes" id="UP000710432">
    <property type="component" value="Unassembled WGS sequence"/>
</dbReference>
<evidence type="ECO:0000256" key="6">
    <source>
        <dbReference type="ARBA" id="ARBA00022839"/>
    </source>
</evidence>
<comment type="similarity">
    <text evidence="2">Belongs to the NXPE family.</text>
</comment>
<dbReference type="Pfam" id="PF00333">
    <property type="entry name" value="Ribosomal_S5"/>
    <property type="match status" value="1"/>
</dbReference>
<dbReference type="InterPro" id="IPR022894">
    <property type="entry name" value="Oligoribonuclease"/>
</dbReference>
<dbReference type="CDD" id="cd06135">
    <property type="entry name" value="Orn"/>
    <property type="match status" value="1"/>
</dbReference>
<keyword evidence="12" id="KW-0687">Ribonucleoprotein</keyword>
<dbReference type="AlphaFoldDB" id="A0A8J6FZ76"/>
<feature type="transmembrane region" description="Helical" evidence="13">
    <location>
        <begin position="285"/>
        <end position="302"/>
    </location>
</feature>
<evidence type="ECO:0000256" key="8">
    <source>
        <dbReference type="ARBA" id="ARBA00057450"/>
    </source>
</evidence>
<dbReference type="InterPro" id="IPR020568">
    <property type="entry name" value="Ribosomal_Su5_D2-typ_SF"/>
</dbReference>
<dbReference type="InterPro" id="IPR014756">
    <property type="entry name" value="Ig_E-set"/>
</dbReference>
<dbReference type="InterPro" id="IPR026845">
    <property type="entry name" value="NXPH/NXPE"/>
</dbReference>
<dbReference type="InterPro" id="IPR036397">
    <property type="entry name" value="RNaseH_sf"/>
</dbReference>
<keyword evidence="13" id="KW-1133">Transmembrane helix</keyword>
<dbReference type="GO" id="GO:0000175">
    <property type="term" value="F:3'-5'-RNA exonuclease activity"/>
    <property type="evidence" value="ECO:0007669"/>
    <property type="project" value="InterPro"/>
</dbReference>
<dbReference type="Gene3D" id="2.60.40.10">
    <property type="entry name" value="Immunoglobulins"/>
    <property type="match status" value="1"/>
</dbReference>
<feature type="domain" description="S5 DRBM" evidence="14">
    <location>
        <begin position="754"/>
        <end position="796"/>
    </location>
</feature>
<dbReference type="SUPFAM" id="SSF81296">
    <property type="entry name" value="E set domains"/>
    <property type="match status" value="1"/>
</dbReference>
<evidence type="ECO:0000256" key="4">
    <source>
        <dbReference type="ARBA" id="ARBA00022722"/>
    </source>
</evidence>
<organism evidence="15 16">
    <name type="scientific">Microtus ochrogaster</name>
    <name type="common">Prairie vole</name>
    <dbReference type="NCBI Taxonomy" id="79684"/>
    <lineage>
        <taxon>Eukaryota</taxon>
        <taxon>Metazoa</taxon>
        <taxon>Chordata</taxon>
        <taxon>Craniata</taxon>
        <taxon>Vertebrata</taxon>
        <taxon>Euteleostomi</taxon>
        <taxon>Mammalia</taxon>
        <taxon>Eutheria</taxon>
        <taxon>Euarchontoglires</taxon>
        <taxon>Glires</taxon>
        <taxon>Rodentia</taxon>
        <taxon>Myomorpha</taxon>
        <taxon>Muroidea</taxon>
        <taxon>Cricetidae</taxon>
        <taxon>Arvicolinae</taxon>
        <taxon>Microtus</taxon>
    </lineage>
</organism>
<comment type="similarity">
    <text evidence="3">Belongs to the oligoribonuclease family.</text>
</comment>
<evidence type="ECO:0000256" key="11">
    <source>
        <dbReference type="ARBA" id="ARBA00079573"/>
    </source>
</evidence>
<dbReference type="InterPro" id="IPR013783">
    <property type="entry name" value="Ig-like_fold"/>
</dbReference>